<evidence type="ECO:0000313" key="3">
    <source>
        <dbReference type="Proteomes" id="UP000807306"/>
    </source>
</evidence>
<gene>
    <name evidence="2" type="ORF">CPB83DRAFT_655111</name>
</gene>
<dbReference type="AlphaFoldDB" id="A0A9P6E7B1"/>
<keyword evidence="3" id="KW-1185">Reference proteome</keyword>
<reference evidence="2" key="1">
    <citation type="submission" date="2020-11" db="EMBL/GenBank/DDBJ databases">
        <authorList>
            <consortium name="DOE Joint Genome Institute"/>
            <person name="Ahrendt S."/>
            <person name="Riley R."/>
            <person name="Andreopoulos W."/>
            <person name="Labutti K."/>
            <person name="Pangilinan J."/>
            <person name="Ruiz-Duenas F.J."/>
            <person name="Barrasa J.M."/>
            <person name="Sanchez-Garcia M."/>
            <person name="Camarero S."/>
            <person name="Miyauchi S."/>
            <person name="Serrano A."/>
            <person name="Linde D."/>
            <person name="Babiker R."/>
            <person name="Drula E."/>
            <person name="Ayuso-Fernandez I."/>
            <person name="Pacheco R."/>
            <person name="Padilla G."/>
            <person name="Ferreira P."/>
            <person name="Barriuso J."/>
            <person name="Kellner H."/>
            <person name="Castanera R."/>
            <person name="Alfaro M."/>
            <person name="Ramirez L."/>
            <person name="Pisabarro A.G."/>
            <person name="Kuo A."/>
            <person name="Tritt A."/>
            <person name="Lipzen A."/>
            <person name="He G."/>
            <person name="Yan M."/>
            <person name="Ng V."/>
            <person name="Cullen D."/>
            <person name="Martin F."/>
            <person name="Rosso M.-N."/>
            <person name="Henrissat B."/>
            <person name="Hibbett D."/>
            <person name="Martinez A.T."/>
            <person name="Grigoriev I.V."/>
        </authorList>
    </citation>
    <scope>NUCLEOTIDE SEQUENCE</scope>
    <source>
        <strain evidence="2">CBS 506.95</strain>
    </source>
</reference>
<name>A0A9P6E7B1_9AGAR</name>
<feature type="region of interest" description="Disordered" evidence="1">
    <location>
        <begin position="1"/>
        <end position="26"/>
    </location>
</feature>
<evidence type="ECO:0000256" key="1">
    <source>
        <dbReference type="SAM" id="MobiDB-lite"/>
    </source>
</evidence>
<evidence type="ECO:0000313" key="2">
    <source>
        <dbReference type="EMBL" id="KAF9523708.1"/>
    </source>
</evidence>
<accession>A0A9P6E7B1</accession>
<dbReference type="Proteomes" id="UP000807306">
    <property type="component" value="Unassembled WGS sequence"/>
</dbReference>
<protein>
    <submittedName>
        <fullName evidence="2">Uncharacterized protein</fullName>
    </submittedName>
</protein>
<proteinExistence type="predicted"/>
<organism evidence="2 3">
    <name type="scientific">Crepidotus variabilis</name>
    <dbReference type="NCBI Taxonomy" id="179855"/>
    <lineage>
        <taxon>Eukaryota</taxon>
        <taxon>Fungi</taxon>
        <taxon>Dikarya</taxon>
        <taxon>Basidiomycota</taxon>
        <taxon>Agaricomycotina</taxon>
        <taxon>Agaricomycetes</taxon>
        <taxon>Agaricomycetidae</taxon>
        <taxon>Agaricales</taxon>
        <taxon>Agaricineae</taxon>
        <taxon>Crepidotaceae</taxon>
        <taxon>Crepidotus</taxon>
    </lineage>
</organism>
<dbReference type="EMBL" id="MU157911">
    <property type="protein sequence ID" value="KAF9523708.1"/>
    <property type="molecule type" value="Genomic_DNA"/>
</dbReference>
<comment type="caution">
    <text evidence="2">The sequence shown here is derived from an EMBL/GenBank/DDBJ whole genome shotgun (WGS) entry which is preliminary data.</text>
</comment>
<feature type="compositionally biased region" description="Basic and acidic residues" evidence="1">
    <location>
        <begin position="1"/>
        <end position="13"/>
    </location>
</feature>
<sequence length="208" mass="23881">MDVKPKSSIHDVVDPDSAPRAPRPDDKLEEMYSKLQKSFAKLEKEKAHLEMKLKESERQSQVTRVMLQTRCRHYYNAALKAQRERDELQEEMYALKHLEQRVQVLQVLVDDNVSPFLTSLDTFKSKVTDTTNFLYEHVVFKNYEAFEDEKQEALGGILSWLSIPLVQLLVTCAENAAASNSVGGSHVLIRVSSWALLYRHLGRCLSKT</sequence>